<gene>
    <name evidence="1" type="ordered locus">Bcep18194_A6341</name>
</gene>
<dbReference type="Proteomes" id="UP000002705">
    <property type="component" value="Chromosome 1"/>
</dbReference>
<protein>
    <submittedName>
        <fullName evidence="1">Uncharacterized protein</fullName>
    </submittedName>
</protein>
<evidence type="ECO:0000313" key="1">
    <source>
        <dbReference type="EMBL" id="ABB09935.1"/>
    </source>
</evidence>
<dbReference type="KEGG" id="bur:Bcep18194_A6341"/>
<organism evidence="1 2">
    <name type="scientific">Burkholderia lata (strain ATCC 17760 / DSM 23089 / LMG 22485 / NCIMB 9086 / R18194 / 383)</name>
    <dbReference type="NCBI Taxonomy" id="482957"/>
    <lineage>
        <taxon>Bacteria</taxon>
        <taxon>Pseudomonadati</taxon>
        <taxon>Pseudomonadota</taxon>
        <taxon>Betaproteobacteria</taxon>
        <taxon>Burkholderiales</taxon>
        <taxon>Burkholderiaceae</taxon>
        <taxon>Burkholderia</taxon>
        <taxon>Burkholderia cepacia complex</taxon>
    </lineage>
</organism>
<keyword evidence="2" id="KW-1185">Reference proteome</keyword>
<dbReference type="HOGENOM" id="CLU_181319_0_0_4"/>
<sequence>MIILNAQRVETVRCSILSTTQSSVIVRVRGPLVRWDRGDVRSLRSAAPASDDGSCGWHSPRLLHLSIYTILSRRSVRRHNAVSARAFVAVDTDEVASLLP</sequence>
<dbReference type="PATRIC" id="fig|482957.22.peg.3363"/>
<dbReference type="AlphaFoldDB" id="Q39C81"/>
<dbReference type="EMBL" id="CP000151">
    <property type="protein sequence ID" value="ABB09935.1"/>
    <property type="molecule type" value="Genomic_DNA"/>
</dbReference>
<name>Q39C81_BURL3</name>
<accession>Q39C81</accession>
<reference evidence="1" key="1">
    <citation type="submission" date="2009-01" db="EMBL/GenBank/DDBJ databases">
        <title>Complete sequence of chromosome 1 of Burkholderia sp. 383.</title>
        <authorList>
            <consortium name="US DOE Joint Genome Institute"/>
            <person name="Copeland A."/>
            <person name="Lucas S."/>
            <person name="Lapidus A."/>
            <person name="Barry K."/>
            <person name="Detter J.C."/>
            <person name="Glavina T."/>
            <person name="Hammon N."/>
            <person name="Israni S."/>
            <person name="Pitluck S."/>
            <person name="Chain P."/>
            <person name="Malfatti S."/>
            <person name="Shin M."/>
            <person name="Vergez L."/>
            <person name="Schmutz J."/>
            <person name="Larimer F."/>
            <person name="Land M."/>
            <person name="Kyrpides N."/>
            <person name="Lykidis A."/>
            <person name="Richardson P."/>
        </authorList>
    </citation>
    <scope>NUCLEOTIDE SEQUENCE</scope>
    <source>
        <strain evidence="1">383</strain>
    </source>
</reference>
<evidence type="ECO:0000313" key="2">
    <source>
        <dbReference type="Proteomes" id="UP000002705"/>
    </source>
</evidence>
<proteinExistence type="predicted"/>